<reference evidence="1" key="1">
    <citation type="submission" date="2023-07" db="EMBL/GenBank/DDBJ databases">
        <title>Black Yeasts Isolated from many extreme environments.</title>
        <authorList>
            <person name="Coleine C."/>
            <person name="Stajich J.E."/>
            <person name="Selbmann L."/>
        </authorList>
    </citation>
    <scope>NUCLEOTIDE SEQUENCE</scope>
    <source>
        <strain evidence="1">CCFEE 5714</strain>
    </source>
</reference>
<comment type="caution">
    <text evidence="1">The sequence shown here is derived from an EMBL/GenBank/DDBJ whole genome shotgun (WGS) entry which is preliminary data.</text>
</comment>
<organism evidence="1 2">
    <name type="scientific">Vermiconidia calcicola</name>
    <dbReference type="NCBI Taxonomy" id="1690605"/>
    <lineage>
        <taxon>Eukaryota</taxon>
        <taxon>Fungi</taxon>
        <taxon>Dikarya</taxon>
        <taxon>Ascomycota</taxon>
        <taxon>Pezizomycotina</taxon>
        <taxon>Dothideomycetes</taxon>
        <taxon>Dothideomycetidae</taxon>
        <taxon>Mycosphaerellales</taxon>
        <taxon>Extremaceae</taxon>
        <taxon>Vermiconidia</taxon>
    </lineage>
</organism>
<evidence type="ECO:0000313" key="2">
    <source>
        <dbReference type="Proteomes" id="UP001281147"/>
    </source>
</evidence>
<gene>
    <name evidence="1" type="ORF">LTR37_009006</name>
</gene>
<keyword evidence="2" id="KW-1185">Reference proteome</keyword>
<sequence>MTLIELDEEAVGVQVGQEVAEEVQRLVVLEPDAEGNMTNQGAAPPAQQPHSGDGRSNEGELTPAQEPPVTTAGTDGTEQESSNVTGDQEQTSKDAGPTRRAKRGRAPSGGSDNDQSKKQKTNVEPDGDREGEDQIDQTTQPDPDAPCLRLRRRLREWEAGASGDEADVAPYMSGRMLEDSDVYRGITAVTEGIVQGGGHLFSVIDPNALQNEWDPGNLVQTIARPRQEILVPRVFEGHISLNAVLPNDPAESAGQQNGFRLLHFDSARRGHRGQIWEPAMTRWVRERLTENRWNGHEGGEDDEGNSFDITGYVEAPNVARQEQGWECGLHVIFNAWAHALALRLSGGPIASYSGFLRDGIAIVRAAVQGRVASDDILAFFDCYRFVQPGQQIGADRVFEHTLRLARGDDLMAHVARVRVVEDLEIMRERGTLPEWFLDFATAYDDLQAPDLTTMTAQGFVDAFMALQRAAHPPSDPPGATLDEGRTPQNSAGSNSSAFARELAGTSGFQEQEELLEMARRDSGMRTGEGSGPVSGEQTLQTDARQLPNDTSQDAAGARNSSSPHDSSMDPRAPGPASTTNQPPNNASHEQQNNQSSTTGATNGTSAAAPPHVTGQQPGNRTSATTSRFPVPASLQNNTVPSAQAVFDSLSQGIVPGTEDHRERAAARADHKNPQNGSHVAQGYIDGARRSADRIPPLAETAGSGAATTTEEHVGGADEGSSGAAGDGGAPGEEGNNEENEEQTARDEDRDGVVEDNGSEDHDDGGAGALGDGGAAGEGGSGQGIDQDYNGQGDRRDDGAEEDNAEGDQDNSGGGEQHRNENENDDLYNDLFGESEDASSSDGSSSPPSPPPAPPPRGSIHESLLPHIGGSDDLPDYEEEDQEPPAHRQSLRDRLLGQTGGPRNTLRLDDEENEEEAPPELTLDQIIARDRARRSSEGSLSSQLLDALNNGDDAPARTPPRDPPSGTATESGWNRDMADMLLDLSPGTGAAVRRDMELTAATLGRSVGGVAPSSTQQQQQPSGWQGEFDGGDDELDYGDEQFGDDDDDDDHDNFYV</sequence>
<protein>
    <submittedName>
        <fullName evidence="1">Uncharacterized protein</fullName>
    </submittedName>
</protein>
<evidence type="ECO:0000313" key="1">
    <source>
        <dbReference type="EMBL" id="KAK3712563.1"/>
    </source>
</evidence>
<accession>A0ACC3NAJ8</accession>
<dbReference type="EMBL" id="JAUTXU010000069">
    <property type="protein sequence ID" value="KAK3712563.1"/>
    <property type="molecule type" value="Genomic_DNA"/>
</dbReference>
<dbReference type="Proteomes" id="UP001281147">
    <property type="component" value="Unassembled WGS sequence"/>
</dbReference>
<name>A0ACC3NAJ8_9PEZI</name>
<proteinExistence type="predicted"/>